<keyword evidence="3" id="KW-1185">Reference proteome</keyword>
<keyword evidence="1" id="KW-0812">Transmembrane</keyword>
<dbReference type="RefSeq" id="WP_091343370.1">
    <property type="nucleotide sequence ID" value="NZ_FMHV01000002.1"/>
</dbReference>
<dbReference type="STRING" id="568872.GA0070624_4097"/>
<dbReference type="EMBL" id="FMHV01000002">
    <property type="protein sequence ID" value="SCL30545.1"/>
    <property type="molecule type" value="Genomic_DNA"/>
</dbReference>
<keyword evidence="1" id="KW-1133">Transmembrane helix</keyword>
<accession>A0A1C6SML5</accession>
<evidence type="ECO:0000313" key="3">
    <source>
        <dbReference type="Proteomes" id="UP000199413"/>
    </source>
</evidence>
<evidence type="ECO:0000313" key="2">
    <source>
        <dbReference type="EMBL" id="SCL30545.1"/>
    </source>
</evidence>
<dbReference type="AlphaFoldDB" id="A0A1C6SML5"/>
<protein>
    <submittedName>
        <fullName evidence="2">Uncharacterized protein</fullName>
    </submittedName>
</protein>
<evidence type="ECO:0000256" key="1">
    <source>
        <dbReference type="SAM" id="Phobius"/>
    </source>
</evidence>
<gene>
    <name evidence="2" type="ORF">GA0070624_4097</name>
</gene>
<organism evidence="2 3">
    <name type="scientific">Micromonospora rhizosphaerae</name>
    <dbReference type="NCBI Taxonomy" id="568872"/>
    <lineage>
        <taxon>Bacteria</taxon>
        <taxon>Bacillati</taxon>
        <taxon>Actinomycetota</taxon>
        <taxon>Actinomycetes</taxon>
        <taxon>Micromonosporales</taxon>
        <taxon>Micromonosporaceae</taxon>
        <taxon>Micromonospora</taxon>
    </lineage>
</organism>
<name>A0A1C6SML5_9ACTN</name>
<keyword evidence="1" id="KW-0472">Membrane</keyword>
<feature type="transmembrane region" description="Helical" evidence="1">
    <location>
        <begin position="7"/>
        <end position="28"/>
    </location>
</feature>
<reference evidence="3" key="1">
    <citation type="submission" date="2016-06" db="EMBL/GenBank/DDBJ databases">
        <authorList>
            <person name="Varghese N."/>
            <person name="Submissions Spin"/>
        </authorList>
    </citation>
    <scope>NUCLEOTIDE SEQUENCE [LARGE SCALE GENOMIC DNA]</scope>
    <source>
        <strain evidence="3">DSM 45431</strain>
    </source>
</reference>
<sequence>MQHRERLHAQIIGAVVIAFALMAAILVISGRSADAARPDPATYLQCSGDRFITTEVTHDSTTKETRTPGQLADAWANGMAGQRPDFQPVAHRDAFSTENGRDVAFTNTAGRVVAVLSYERDANLGWRLESAIECA</sequence>
<dbReference type="Proteomes" id="UP000199413">
    <property type="component" value="Unassembled WGS sequence"/>
</dbReference>
<proteinExistence type="predicted"/>